<keyword evidence="5" id="KW-0067">ATP-binding</keyword>
<dbReference type="Pfam" id="PF00005">
    <property type="entry name" value="ABC_tran"/>
    <property type="match status" value="1"/>
</dbReference>
<keyword evidence="3" id="KW-0472">Membrane</keyword>
<comment type="caution">
    <text evidence="5">The sequence shown here is derived from an EMBL/GenBank/DDBJ whole genome shotgun (WGS) entry which is preliminary data.</text>
</comment>
<dbReference type="EMBL" id="JBAKAZ010000474">
    <property type="protein sequence ID" value="MEL0631102.1"/>
    <property type="molecule type" value="Genomic_DNA"/>
</dbReference>
<dbReference type="RefSeq" id="WP_341599207.1">
    <property type="nucleotide sequence ID" value="NZ_JBAKAZ010000474.1"/>
</dbReference>
<evidence type="ECO:0000313" key="5">
    <source>
        <dbReference type="EMBL" id="MEL0631102.1"/>
    </source>
</evidence>
<dbReference type="PANTHER" id="PTHR42734">
    <property type="entry name" value="METAL TRANSPORT SYSTEM ATP-BINDING PROTEIN TM_0124-RELATED"/>
    <property type="match status" value="1"/>
</dbReference>
<proteinExistence type="inferred from homology"/>
<name>A0ABU9GUW6_9GAMM</name>
<dbReference type="InterPro" id="IPR027417">
    <property type="entry name" value="P-loop_NTPase"/>
</dbReference>
<sequence>SIDVSSVGVTYNNGLQAITNVIFSLAACTICGLVGINGGGKSTLFICLMGLIKLSEGEISISGFPVNQA</sequence>
<gene>
    <name evidence="5" type="ORF">V6256_16215</name>
</gene>
<evidence type="ECO:0000259" key="4">
    <source>
        <dbReference type="Pfam" id="PF00005"/>
    </source>
</evidence>
<dbReference type="InterPro" id="IPR003439">
    <property type="entry name" value="ABC_transporter-like_ATP-bd"/>
</dbReference>
<keyword evidence="3" id="KW-1133">Transmembrane helix</keyword>
<accession>A0ABU9GUW6</accession>
<keyword evidence="2" id="KW-0813">Transport</keyword>
<feature type="domain" description="ABC transporter" evidence="4">
    <location>
        <begin position="19"/>
        <end position="68"/>
    </location>
</feature>
<dbReference type="InterPro" id="IPR050153">
    <property type="entry name" value="Metal_Ion_Import_ABC"/>
</dbReference>
<keyword evidence="3" id="KW-0812">Transmembrane</keyword>
<keyword evidence="6" id="KW-1185">Reference proteome</keyword>
<feature type="transmembrane region" description="Helical" evidence="3">
    <location>
        <begin position="17"/>
        <end position="36"/>
    </location>
</feature>
<comment type="similarity">
    <text evidence="1">Belongs to the ABC transporter superfamily.</text>
</comment>
<protein>
    <submittedName>
        <fullName evidence="5">ATP-binding cassette domain-containing protein</fullName>
    </submittedName>
</protein>
<feature type="non-terminal residue" evidence="5">
    <location>
        <position position="69"/>
    </location>
</feature>
<dbReference type="SUPFAM" id="SSF52540">
    <property type="entry name" value="P-loop containing nucleoside triphosphate hydrolases"/>
    <property type="match status" value="1"/>
</dbReference>
<evidence type="ECO:0000256" key="2">
    <source>
        <dbReference type="ARBA" id="ARBA00022448"/>
    </source>
</evidence>
<evidence type="ECO:0000313" key="6">
    <source>
        <dbReference type="Proteomes" id="UP001369082"/>
    </source>
</evidence>
<evidence type="ECO:0000256" key="1">
    <source>
        <dbReference type="ARBA" id="ARBA00005417"/>
    </source>
</evidence>
<dbReference type="Gene3D" id="3.40.50.300">
    <property type="entry name" value="P-loop containing nucleotide triphosphate hydrolases"/>
    <property type="match status" value="1"/>
</dbReference>
<reference evidence="5 6" key="1">
    <citation type="submission" date="2024-02" db="EMBL/GenBank/DDBJ databases">
        <title>Bacteria isolated from the canopy kelp, Nereocystis luetkeana.</title>
        <authorList>
            <person name="Pfister C.A."/>
            <person name="Younker I.T."/>
            <person name="Light S.H."/>
        </authorList>
    </citation>
    <scope>NUCLEOTIDE SEQUENCE [LARGE SCALE GENOMIC DNA]</scope>
    <source>
        <strain evidence="5 6">TI.1.05</strain>
    </source>
</reference>
<evidence type="ECO:0000256" key="3">
    <source>
        <dbReference type="SAM" id="Phobius"/>
    </source>
</evidence>
<dbReference type="GO" id="GO:0005524">
    <property type="term" value="F:ATP binding"/>
    <property type="evidence" value="ECO:0007669"/>
    <property type="project" value="UniProtKB-KW"/>
</dbReference>
<dbReference type="Proteomes" id="UP001369082">
    <property type="component" value="Unassembled WGS sequence"/>
</dbReference>
<dbReference type="PANTHER" id="PTHR42734:SF5">
    <property type="entry name" value="IRON TRANSPORT SYSTEM ATP-BINDING PROTEIN HI_0361-RELATED"/>
    <property type="match status" value="1"/>
</dbReference>
<organism evidence="5 6">
    <name type="scientific">Psychromonas aquatilis</name>
    <dbReference type="NCBI Taxonomy" id="2005072"/>
    <lineage>
        <taxon>Bacteria</taxon>
        <taxon>Pseudomonadati</taxon>
        <taxon>Pseudomonadota</taxon>
        <taxon>Gammaproteobacteria</taxon>
        <taxon>Alteromonadales</taxon>
        <taxon>Psychromonadaceae</taxon>
        <taxon>Psychromonas</taxon>
    </lineage>
</organism>
<feature type="non-terminal residue" evidence="5">
    <location>
        <position position="1"/>
    </location>
</feature>
<keyword evidence="5" id="KW-0547">Nucleotide-binding</keyword>